<name>A0A382HB25_9ZZZZ</name>
<gene>
    <name evidence="2" type="ORF">METZ01_LOCUS237330</name>
</gene>
<accession>A0A382HB25</accession>
<reference evidence="2" key="1">
    <citation type="submission" date="2018-05" db="EMBL/GenBank/DDBJ databases">
        <authorList>
            <person name="Lanie J.A."/>
            <person name="Ng W.-L."/>
            <person name="Kazmierczak K.M."/>
            <person name="Andrzejewski T.M."/>
            <person name="Davidsen T.M."/>
            <person name="Wayne K.J."/>
            <person name="Tettelin H."/>
            <person name="Glass J.I."/>
            <person name="Rusch D."/>
            <person name="Podicherti R."/>
            <person name="Tsui H.-C.T."/>
            <person name="Winkler M.E."/>
        </authorList>
    </citation>
    <scope>NUCLEOTIDE SEQUENCE</scope>
</reference>
<protein>
    <submittedName>
        <fullName evidence="2">Uncharacterized protein</fullName>
    </submittedName>
</protein>
<sequence length="100" mass="11292">MNNSALKDIQQALNIIRAEIEKVDAETKMAALELIMNTSQRVVAMARKLTKPKVRTKTVAIPKTKIVRQQVAQPTKEKEPQNKPSIIKPMPPLPNQRIEL</sequence>
<proteinExistence type="predicted"/>
<organism evidence="2">
    <name type="scientific">marine metagenome</name>
    <dbReference type="NCBI Taxonomy" id="408172"/>
    <lineage>
        <taxon>unclassified sequences</taxon>
        <taxon>metagenomes</taxon>
        <taxon>ecological metagenomes</taxon>
    </lineage>
</organism>
<dbReference type="EMBL" id="UINC01060209">
    <property type="protein sequence ID" value="SVB84476.1"/>
    <property type="molecule type" value="Genomic_DNA"/>
</dbReference>
<evidence type="ECO:0000313" key="2">
    <source>
        <dbReference type="EMBL" id="SVB84476.1"/>
    </source>
</evidence>
<dbReference type="AlphaFoldDB" id="A0A382HB25"/>
<feature type="region of interest" description="Disordered" evidence="1">
    <location>
        <begin position="68"/>
        <end position="100"/>
    </location>
</feature>
<evidence type="ECO:0000256" key="1">
    <source>
        <dbReference type="SAM" id="MobiDB-lite"/>
    </source>
</evidence>